<reference evidence="2 3" key="1">
    <citation type="submission" date="2018-09" db="EMBL/GenBank/DDBJ databases">
        <title>Novel species of Cryobacterium.</title>
        <authorList>
            <person name="Liu Q."/>
            <person name="Xin Y.-H."/>
        </authorList>
    </citation>
    <scope>NUCLEOTIDE SEQUENCE [LARGE SCALE GENOMIC DNA]</scope>
    <source>
        <strain evidence="2 3">Hh39</strain>
    </source>
</reference>
<dbReference type="RefSeq" id="WP_119974908.1">
    <property type="nucleotide sequence ID" value="NZ_JBHSQA010000012.1"/>
</dbReference>
<dbReference type="EMBL" id="QZVS01000085">
    <property type="protein sequence ID" value="RJT88100.1"/>
    <property type="molecule type" value="Genomic_DNA"/>
</dbReference>
<dbReference type="AlphaFoldDB" id="A0A3A5MDA1"/>
<keyword evidence="1" id="KW-0812">Transmembrane</keyword>
<proteinExistence type="predicted"/>
<evidence type="ECO:0000313" key="2">
    <source>
        <dbReference type="EMBL" id="RJT88100.1"/>
    </source>
</evidence>
<name>A0A3A5MDA1_9MICO</name>
<gene>
    <name evidence="2" type="ORF">D6T64_11970</name>
</gene>
<accession>A0A3A5MDA1</accession>
<keyword evidence="1" id="KW-1133">Transmembrane helix</keyword>
<organism evidence="2 3">
    <name type="scientific">Cryobacterium melibiosiphilum</name>
    <dbReference type="NCBI Taxonomy" id="995039"/>
    <lineage>
        <taxon>Bacteria</taxon>
        <taxon>Bacillati</taxon>
        <taxon>Actinomycetota</taxon>
        <taxon>Actinomycetes</taxon>
        <taxon>Micrococcales</taxon>
        <taxon>Microbacteriaceae</taxon>
        <taxon>Cryobacterium</taxon>
    </lineage>
</organism>
<comment type="caution">
    <text evidence="2">The sequence shown here is derived from an EMBL/GenBank/DDBJ whole genome shotgun (WGS) entry which is preliminary data.</text>
</comment>
<dbReference type="Proteomes" id="UP000272015">
    <property type="component" value="Unassembled WGS sequence"/>
</dbReference>
<feature type="transmembrane region" description="Helical" evidence="1">
    <location>
        <begin position="6"/>
        <end position="28"/>
    </location>
</feature>
<protein>
    <submittedName>
        <fullName evidence="2">Uncharacterized protein</fullName>
    </submittedName>
</protein>
<evidence type="ECO:0000256" key="1">
    <source>
        <dbReference type="SAM" id="Phobius"/>
    </source>
</evidence>
<keyword evidence="3" id="KW-1185">Reference proteome</keyword>
<sequence>MSAVIAVIVGSLAMLGLIVWVVLVMWAATDGSLDAKFGNRDNDGYVGIRRAFYEIGFKRASDRESLVKERNERRRA</sequence>
<evidence type="ECO:0000313" key="3">
    <source>
        <dbReference type="Proteomes" id="UP000272015"/>
    </source>
</evidence>
<keyword evidence="1" id="KW-0472">Membrane</keyword>